<evidence type="ECO:0000256" key="4">
    <source>
        <dbReference type="ARBA" id="ARBA00011967"/>
    </source>
</evidence>
<evidence type="ECO:0000256" key="8">
    <source>
        <dbReference type="ARBA" id="ARBA00022692"/>
    </source>
</evidence>
<feature type="transmembrane region" description="Helical" evidence="16">
    <location>
        <begin position="584"/>
        <end position="603"/>
    </location>
</feature>
<evidence type="ECO:0000256" key="5">
    <source>
        <dbReference type="ARBA" id="ARBA00018512"/>
    </source>
</evidence>
<proteinExistence type="inferred from homology"/>
<organism evidence="18">
    <name type="scientific">Chaetomium thermophilum (strain DSM 1495 / CBS 144.50 / IMI 039719)</name>
    <name type="common">Thermochaetoides thermophila</name>
    <dbReference type="NCBI Taxonomy" id="759272"/>
    <lineage>
        <taxon>Eukaryota</taxon>
        <taxon>Fungi</taxon>
        <taxon>Dikarya</taxon>
        <taxon>Ascomycota</taxon>
        <taxon>Pezizomycotina</taxon>
        <taxon>Sordariomycetes</taxon>
        <taxon>Sordariomycetidae</taxon>
        <taxon>Sordariales</taxon>
        <taxon>Chaetomiaceae</taxon>
        <taxon>Thermochaetoides</taxon>
    </lineage>
</organism>
<feature type="transmembrane region" description="Helical" evidence="16">
    <location>
        <begin position="348"/>
        <end position="370"/>
    </location>
</feature>
<feature type="transmembrane region" description="Helical" evidence="16">
    <location>
        <begin position="202"/>
        <end position="227"/>
    </location>
</feature>
<dbReference type="GO" id="GO:0005739">
    <property type="term" value="C:mitochondrion"/>
    <property type="evidence" value="ECO:0007669"/>
    <property type="project" value="GOC"/>
</dbReference>
<dbReference type="PANTHER" id="PTHR12989">
    <property type="entry name" value="ALPHA-1,2-GLUCOSYLTRANSFERASE ALG10"/>
    <property type="match status" value="1"/>
</dbReference>
<accession>G0S7Z5</accession>
<dbReference type="InterPro" id="IPR019182">
    <property type="entry name" value="Cytochrome_b-c1_su10_fun"/>
</dbReference>
<dbReference type="HOGENOM" id="CLU_017053_0_0_1"/>
<dbReference type="OMA" id="VWDSKIT"/>
<feature type="compositionally biased region" description="Polar residues" evidence="15">
    <location>
        <begin position="476"/>
        <end position="489"/>
    </location>
</feature>
<keyword evidence="10 16" id="KW-1133">Transmembrane helix</keyword>
<comment type="catalytic activity">
    <reaction evidence="14">
        <text>an alpha-D-Glc-(1-&gt;3)-alpha-D-Glc-(1-&gt;3)-alpha-D-Man-(1-&gt;2)-alpha-D-Man-(1-&gt;2)-alpha-D-Man-(1-&gt;3)-[alpha-D-Man-(1-&gt;2)-alpha-D-Man-(1-&gt;3)-[alpha-D-Man-(1-&gt;2)-alpha-D-Man-(1-&gt;6)]-alpha-D-Man-(1-&gt;6)]-beta-D-Man-(1-&gt;4)-beta-D-GlcNAc-(1-&gt;4)-alpha-D-GlcNAc-diphospho-di-trans,poly-cis-dolichol + a di-trans,poly-cis-dolichyl beta-D-glucosyl phosphate = a alpha-D-Glc-(1-&gt;2)-alpha-D-Glc-(1-&gt;3)-alpha-D-Glc-(1-&gt;3)-alpha-D-Man-(1-&gt;2)-alpha-D-Man-(1-&gt;2)-alpha-D-Man-(1-&gt;3)-[alpha-D-Man-(1-&gt;2)-alpha-D-Man-(1-&gt;3)-[alpha-D-Man-(1-&gt;2)-alpha-D-Man-(1-&gt;6)]-alpha-D-Man-(1-&gt;6)]-beta-D-Man-(1-&gt;4)-beta-D-GlcNAc-(1-&gt;4)-alpha-D-GlcNAc-diphospho-di-trans,poly-cis-dolichol + a di-trans,poly-cis-dolichyl phosphate + H(+)</text>
        <dbReference type="Rhea" id="RHEA:29543"/>
        <dbReference type="Rhea" id="RHEA-COMP:19498"/>
        <dbReference type="Rhea" id="RHEA-COMP:19502"/>
        <dbReference type="Rhea" id="RHEA-COMP:19512"/>
        <dbReference type="Rhea" id="RHEA-COMP:19522"/>
        <dbReference type="ChEBI" id="CHEBI:15378"/>
        <dbReference type="ChEBI" id="CHEBI:57525"/>
        <dbReference type="ChEBI" id="CHEBI:57683"/>
        <dbReference type="ChEBI" id="CHEBI:132522"/>
        <dbReference type="ChEBI" id="CHEBI:132523"/>
        <dbReference type="EC" id="2.4.1.256"/>
    </reaction>
    <physiologicalReaction direction="left-to-right" evidence="14">
        <dbReference type="Rhea" id="RHEA:29544"/>
    </physiologicalReaction>
</comment>
<evidence type="ECO:0000256" key="1">
    <source>
        <dbReference type="ARBA" id="ARBA00004477"/>
    </source>
</evidence>
<evidence type="ECO:0000256" key="7">
    <source>
        <dbReference type="ARBA" id="ARBA00022679"/>
    </source>
</evidence>
<evidence type="ECO:0000313" key="17">
    <source>
        <dbReference type="EMBL" id="EGS21882.1"/>
    </source>
</evidence>
<evidence type="ECO:0000256" key="9">
    <source>
        <dbReference type="ARBA" id="ARBA00022824"/>
    </source>
</evidence>
<dbReference type="OrthoDB" id="4769at2759"/>
<dbReference type="GeneID" id="18257793"/>
<comment type="subcellular location">
    <subcellularLocation>
        <location evidence="1">Endoplasmic reticulum membrane</location>
        <topology evidence="1">Multi-pass membrane protein</topology>
    </subcellularLocation>
</comment>
<comment type="similarity">
    <text evidence="3">Belongs to the ALG10 glucosyltransferase family.</text>
</comment>
<dbReference type="eggNOG" id="KOG2642">
    <property type="taxonomic scope" value="Eukaryota"/>
</dbReference>
<evidence type="ECO:0000256" key="3">
    <source>
        <dbReference type="ARBA" id="ARBA00010600"/>
    </source>
</evidence>
<keyword evidence="7 17" id="KW-0808">Transferase</keyword>
<dbReference type="PANTHER" id="PTHR12989:SF10">
    <property type="entry name" value="DOL-P-GLC:GLC(2)MAN(9)GLCNAC(2)-PP-DOL ALPHA-1,2-GLUCOSYLTRANSFERASE-RELATED"/>
    <property type="match status" value="1"/>
</dbReference>
<feature type="transmembrane region" description="Helical" evidence="16">
    <location>
        <begin position="40"/>
        <end position="58"/>
    </location>
</feature>
<evidence type="ECO:0000256" key="16">
    <source>
        <dbReference type="SAM" id="Phobius"/>
    </source>
</evidence>
<keyword evidence="18" id="KW-1185">Reference proteome</keyword>
<dbReference type="RefSeq" id="XP_006694178.1">
    <property type="nucleotide sequence ID" value="XM_006694115.1"/>
</dbReference>
<dbReference type="GO" id="GO:0006122">
    <property type="term" value="P:mitochondrial electron transport, ubiquinol to cytochrome c"/>
    <property type="evidence" value="ECO:0007669"/>
    <property type="project" value="InterPro"/>
</dbReference>
<evidence type="ECO:0000256" key="10">
    <source>
        <dbReference type="ARBA" id="ARBA00022989"/>
    </source>
</evidence>
<feature type="transmembrane region" description="Helical" evidence="16">
    <location>
        <begin position="247"/>
        <end position="271"/>
    </location>
</feature>
<evidence type="ECO:0000256" key="6">
    <source>
        <dbReference type="ARBA" id="ARBA00022676"/>
    </source>
</evidence>
<evidence type="ECO:0000256" key="12">
    <source>
        <dbReference type="ARBA" id="ARBA00032069"/>
    </source>
</evidence>
<keyword evidence="6" id="KW-0328">Glycosyltransferase</keyword>
<keyword evidence="11 16" id="KW-0472">Membrane</keyword>
<dbReference type="UniPathway" id="UPA00378"/>
<protein>
    <recommendedName>
        <fullName evidence="5">Dol-P-Glc:Glc(2)Man(9)GlcNAc(2)-PP-Dol alpha-1,2-glucosyltransferase</fullName>
        <ecNumber evidence="4">2.4.1.256</ecNumber>
    </recommendedName>
    <alternativeName>
        <fullName evidence="12">Asparagine-linked glycosylation protein 10</fullName>
    </alternativeName>
</protein>
<dbReference type="STRING" id="759272.G0S7Z5"/>
<sequence>MSFSSPLFTSYKSPYGPKYYYQRNFAGITSQFLVKTGVKASLFAGVGVFALLFYASGIPRIQKDILQKVPFIGHKFKKEIPASDNRVVGAEGQEKEVCCLGFDEIFHIPQAQTYCEGRYGEWDDKITTPPGLYLISVAGHRILGILKCTPFSLRYGNLVATLTTAVLAWECRHLVELRASEAEGRPVSPVSSHYSFHTGINIALFPIIFFFSGLYYTDVVSTLVVLIAFRNHLRRVGPQSPDILNDIWTIVLGVVALFMRQTNVFWIVVYMGGLEAVHVLRLAQLATNKLTKLHDPPMTEANAEGKVHQLILQALLGLFAAFVTWNGGVVLGDKSNHVATIHLTQMLYIWPFFVFFSAPLFIPSILAFVIHPGRSILATARQVPSQKSALLNVVGTLATFVLSIVIIKFNTIIHPFTLADNRHYMFYVFRYTVRRSTLMRYSLVVVYTLSRWLALHNLAGVATPSASMKASRKETQQASQHTTESSSPLSLITRPAACAVSSIPPKTSTALLWLAATTLSLMTAPLVEPRYFILPWVFYRLLMPAWYVPDDTVKGNGTSQKHSPGSGCITGGFASVLNTLDIRLILETVWFVGINIVTMYVFLTKGFYWRAEDGTLLDGGKVQRFMW</sequence>
<dbReference type="GO" id="GO:0106073">
    <property type="term" value="F:dolichyl pyrophosphate Glc2Man9GlcNAc2 alpha-1,2-glucosyltransferase activity"/>
    <property type="evidence" value="ECO:0007669"/>
    <property type="project" value="UniProtKB-EC"/>
</dbReference>
<gene>
    <name evidence="17" type="ORF">CTHT_0037550</name>
</gene>
<keyword evidence="9" id="KW-0256">Endoplasmic reticulum</keyword>
<evidence type="ECO:0000256" key="2">
    <source>
        <dbReference type="ARBA" id="ARBA00004922"/>
    </source>
</evidence>
<dbReference type="Proteomes" id="UP000008066">
    <property type="component" value="Unassembled WGS sequence"/>
</dbReference>
<dbReference type="Pfam" id="PF09796">
    <property type="entry name" value="QCR10"/>
    <property type="match status" value="1"/>
</dbReference>
<evidence type="ECO:0000256" key="15">
    <source>
        <dbReference type="SAM" id="MobiDB-lite"/>
    </source>
</evidence>
<reference evidence="17 18" key="1">
    <citation type="journal article" date="2011" name="Cell">
        <title>Insight into structure and assembly of the nuclear pore complex by utilizing the genome of a eukaryotic thermophile.</title>
        <authorList>
            <person name="Amlacher S."/>
            <person name="Sarges P."/>
            <person name="Flemming D."/>
            <person name="van Noort V."/>
            <person name="Kunze R."/>
            <person name="Devos D.P."/>
            <person name="Arumugam M."/>
            <person name="Bork P."/>
            <person name="Hurt E."/>
        </authorList>
    </citation>
    <scope>NUCLEOTIDE SEQUENCE [LARGE SCALE GENOMIC DNA]</scope>
    <source>
        <strain evidence="18">DSM 1495 / CBS 144.50 / IMI 039719</strain>
    </source>
</reference>
<name>G0S7Z5_CHATD</name>
<feature type="transmembrane region" description="Helical" evidence="16">
    <location>
        <begin position="310"/>
        <end position="328"/>
    </location>
</feature>
<dbReference type="EMBL" id="GL988041">
    <property type="protein sequence ID" value="EGS21882.1"/>
    <property type="molecule type" value="Genomic_DNA"/>
</dbReference>
<comment type="function">
    <text evidence="13">Dol-P-Glc:Glc(2)Man(9)GlcNAc(2)-PP-Dol alpha-1,2-glucosyltransferase that operates in the biosynthetic pathway of dolichol-linked oligosaccharides, the glycan precursors employed in protein asparagine (N)-glycosylation. The assembly of dolichol-linked oligosaccharides begins on the cytosolic side of the endoplasmic reticulum membrane and finishes in its lumen. The sequential addition of sugars to dolichol pyrophosphate produces dolichol-linked oligosaccharides containing fourteen sugars, including two GlcNAcs, nine mannoses and three glucoses. Once assembled, the oligosaccharide is transferred from the lipid to nascent proteins by oligosaccharyltransferases. In the lumen of the endoplasmic reticulum, adds the third and last glucose residue from dolichyl phosphate glucose (Dol-P-Glc) onto the lipid-linked oligosaccharide intermediate Glc(2)Man(9)GlcNAc(2)-PP-Dol to produce Glc(3)Man(9)GlcNAc(2)-PP-Dol.</text>
</comment>
<comment type="pathway">
    <text evidence="2">Protein modification; protein glycosylation.</text>
</comment>
<evidence type="ECO:0000256" key="11">
    <source>
        <dbReference type="ARBA" id="ARBA00023136"/>
    </source>
</evidence>
<feature type="region of interest" description="Disordered" evidence="15">
    <location>
        <begin position="469"/>
        <end position="489"/>
    </location>
</feature>
<evidence type="ECO:0000313" key="18">
    <source>
        <dbReference type="Proteomes" id="UP000008066"/>
    </source>
</evidence>
<dbReference type="GO" id="GO:0006488">
    <property type="term" value="P:dolichol-linked oligosaccharide biosynthetic process"/>
    <property type="evidence" value="ECO:0007669"/>
    <property type="project" value="InterPro"/>
</dbReference>
<dbReference type="Pfam" id="PF04922">
    <property type="entry name" value="DIE2_ALG10"/>
    <property type="match status" value="1"/>
</dbReference>
<feature type="transmembrane region" description="Helical" evidence="16">
    <location>
        <begin position="390"/>
        <end position="418"/>
    </location>
</feature>
<keyword evidence="8 16" id="KW-0812">Transmembrane</keyword>
<dbReference type="InterPro" id="IPR016900">
    <property type="entry name" value="Alg10"/>
</dbReference>
<dbReference type="KEGG" id="cthr:CTHT_0037550"/>
<evidence type="ECO:0000256" key="13">
    <source>
        <dbReference type="ARBA" id="ARBA00044727"/>
    </source>
</evidence>
<evidence type="ECO:0000256" key="14">
    <source>
        <dbReference type="ARBA" id="ARBA00048064"/>
    </source>
</evidence>
<dbReference type="GO" id="GO:0005789">
    <property type="term" value="C:endoplasmic reticulum membrane"/>
    <property type="evidence" value="ECO:0007669"/>
    <property type="project" value="UniProtKB-SubCell"/>
</dbReference>
<dbReference type="EC" id="2.4.1.256" evidence="4"/>
<dbReference type="AlphaFoldDB" id="G0S7Z5"/>